<keyword evidence="3 10" id="KW-0808">Transferase</keyword>
<dbReference type="HAMAP" id="MF_00097">
    <property type="entry name" value="TMP_synthase"/>
    <property type="match status" value="1"/>
</dbReference>
<dbReference type="HOGENOM" id="CLU_018272_3_1_4"/>
<dbReference type="InterPro" id="IPR034291">
    <property type="entry name" value="TMP_synthase"/>
</dbReference>
<evidence type="ECO:0000256" key="12">
    <source>
        <dbReference type="RuleBase" id="RU004253"/>
    </source>
</evidence>
<dbReference type="eggNOG" id="COG0352">
    <property type="taxonomic scope" value="Bacteria"/>
</dbReference>
<dbReference type="SUPFAM" id="SSF51391">
    <property type="entry name" value="Thiamin phosphate synthase"/>
    <property type="match status" value="1"/>
</dbReference>
<evidence type="ECO:0000256" key="8">
    <source>
        <dbReference type="ARBA" id="ARBA00047851"/>
    </source>
</evidence>
<evidence type="ECO:0000256" key="11">
    <source>
        <dbReference type="RuleBase" id="RU003826"/>
    </source>
</evidence>
<sequence>MSVIKGLYAITPDEQDTDTLLSKVEAALQGGIGVLQYRNKLADHKLQTQQARALLPLCRQYQVPFIINDSIKLCLTLDADGVHLGADDGNLAEARARLGSHKLLGASCYNRFDLALSAQQLGADYVAFGACFASSTKPNAPVAGLHLFTQAKAELKVPSVAIGGITLENAALAIAAGANSIAVINAIFNADDVKLTSQQFTKLFQS</sequence>
<dbReference type="GO" id="GO:0004789">
    <property type="term" value="F:thiamine-phosphate diphosphorylase activity"/>
    <property type="evidence" value="ECO:0007669"/>
    <property type="project" value="UniProtKB-UniRule"/>
</dbReference>
<evidence type="ECO:0000256" key="7">
    <source>
        <dbReference type="ARBA" id="ARBA00047334"/>
    </source>
</evidence>
<evidence type="ECO:0000259" key="13">
    <source>
        <dbReference type="Pfam" id="PF02581"/>
    </source>
</evidence>
<keyword evidence="5 10" id="KW-0460">Magnesium</keyword>
<evidence type="ECO:0000256" key="1">
    <source>
        <dbReference type="ARBA" id="ARBA00003814"/>
    </source>
</evidence>
<dbReference type="OrthoDB" id="9810880at2"/>
<dbReference type="Proteomes" id="UP000002742">
    <property type="component" value="Chromosome"/>
</dbReference>
<evidence type="ECO:0000313" key="14">
    <source>
        <dbReference type="EMBL" id="ACT49213.1"/>
    </source>
</evidence>
<feature type="binding site" evidence="10">
    <location>
        <begin position="134"/>
        <end position="136"/>
    </location>
    <ligand>
        <name>2-[(2R,5Z)-2-carboxy-4-methylthiazol-5(2H)-ylidene]ethyl phosphate</name>
        <dbReference type="ChEBI" id="CHEBI:62899"/>
    </ligand>
</feature>
<dbReference type="GO" id="GO:0000287">
    <property type="term" value="F:magnesium ion binding"/>
    <property type="evidence" value="ECO:0007669"/>
    <property type="project" value="UniProtKB-UniRule"/>
</dbReference>
<proteinExistence type="inferred from homology"/>
<comment type="catalytic activity">
    <reaction evidence="7 10 11">
        <text>4-methyl-5-(2-phosphooxyethyl)-thiazole + 4-amino-2-methyl-5-(diphosphooxymethyl)pyrimidine + H(+) = thiamine phosphate + diphosphate</text>
        <dbReference type="Rhea" id="RHEA:22328"/>
        <dbReference type="ChEBI" id="CHEBI:15378"/>
        <dbReference type="ChEBI" id="CHEBI:33019"/>
        <dbReference type="ChEBI" id="CHEBI:37575"/>
        <dbReference type="ChEBI" id="CHEBI:57841"/>
        <dbReference type="ChEBI" id="CHEBI:58296"/>
        <dbReference type="EC" id="2.5.1.3"/>
    </reaction>
</comment>
<feature type="domain" description="Thiamine phosphate synthase/TenI" evidence="13">
    <location>
        <begin position="7"/>
        <end position="187"/>
    </location>
</feature>
<reference evidence="15" key="1">
    <citation type="submission" date="2009-07" db="EMBL/GenBank/DDBJ databases">
        <title>Complete sequence of Methylotenera mobilis JLW8.</title>
        <authorList>
            <consortium name="US DOE Joint Genome Institute"/>
            <person name="Lucas S."/>
            <person name="Copeland A."/>
            <person name="Lapidus A."/>
            <person name="Glavina del Rio T."/>
            <person name="Tice H."/>
            <person name="Bruce D."/>
            <person name="Goodwin L."/>
            <person name="Pitluck S."/>
            <person name="LaButti K.M."/>
            <person name="Clum A."/>
            <person name="Larimer F."/>
            <person name="Land M."/>
            <person name="Hauser L."/>
            <person name="Kyrpides N."/>
            <person name="Mikhailova N."/>
            <person name="Kayluzhnaya M."/>
            <person name="Chistoserdova L."/>
        </authorList>
    </citation>
    <scope>NUCLEOTIDE SEQUENCE [LARGE SCALE GENOMIC DNA]</scope>
    <source>
        <strain evidence="15">JLW8 / ATCC BAA-1282 / DSM 17540</strain>
    </source>
</reference>
<dbReference type="RefSeq" id="WP_015833248.1">
    <property type="nucleotide sequence ID" value="NC_012968.1"/>
</dbReference>
<dbReference type="InterPro" id="IPR022998">
    <property type="entry name" value="ThiamineP_synth_TenI"/>
</dbReference>
<dbReference type="KEGG" id="mmb:Mmol_2311"/>
<feature type="binding site" evidence="10">
    <location>
        <position position="107"/>
    </location>
    <ligand>
        <name>4-amino-2-methyl-5-(diphosphooxymethyl)pyrimidine</name>
        <dbReference type="ChEBI" id="CHEBI:57841"/>
    </ligand>
</feature>
<evidence type="ECO:0000256" key="9">
    <source>
        <dbReference type="ARBA" id="ARBA00047883"/>
    </source>
</evidence>
<dbReference type="GO" id="GO:0009228">
    <property type="term" value="P:thiamine biosynthetic process"/>
    <property type="evidence" value="ECO:0007669"/>
    <property type="project" value="UniProtKB-KW"/>
</dbReference>
<dbReference type="GO" id="GO:0009229">
    <property type="term" value="P:thiamine diphosphate biosynthetic process"/>
    <property type="evidence" value="ECO:0007669"/>
    <property type="project" value="UniProtKB-UniRule"/>
</dbReference>
<feature type="binding site" evidence="10">
    <location>
        <position position="68"/>
    </location>
    <ligand>
        <name>4-amino-2-methyl-5-(diphosphooxymethyl)pyrimidine</name>
        <dbReference type="ChEBI" id="CHEBI:57841"/>
    </ligand>
</feature>
<comment type="pathway">
    <text evidence="2 10 12">Cofactor biosynthesis; thiamine diphosphate biosynthesis; thiamine phosphate from 4-amino-2-methyl-5-diphosphomethylpyrimidine and 4-methyl-5-(2-phosphoethyl)-thiazole: step 1/1.</text>
</comment>
<gene>
    <name evidence="10" type="primary">thiE</name>
    <name evidence="14" type="ordered locus">Mmol_2311</name>
</gene>
<evidence type="ECO:0000313" key="15">
    <source>
        <dbReference type="Proteomes" id="UP000002742"/>
    </source>
</evidence>
<evidence type="ECO:0000256" key="4">
    <source>
        <dbReference type="ARBA" id="ARBA00022723"/>
    </source>
</evidence>
<comment type="cofactor">
    <cofactor evidence="10">
        <name>Mg(2+)</name>
        <dbReference type="ChEBI" id="CHEBI:18420"/>
    </cofactor>
    <text evidence="10">Binds 1 Mg(2+) ion per subunit.</text>
</comment>
<dbReference type="NCBIfam" id="TIGR00693">
    <property type="entry name" value="thiE"/>
    <property type="match status" value="1"/>
</dbReference>
<dbReference type="FunFam" id="3.20.20.70:FF:000096">
    <property type="entry name" value="Thiamine-phosphate synthase"/>
    <property type="match status" value="1"/>
</dbReference>
<feature type="binding site" evidence="10">
    <location>
        <position position="137"/>
    </location>
    <ligand>
        <name>4-amino-2-methyl-5-(diphosphooxymethyl)pyrimidine</name>
        <dbReference type="ChEBI" id="CHEBI:57841"/>
    </ligand>
</feature>
<dbReference type="EMBL" id="CP001672">
    <property type="protein sequence ID" value="ACT49213.1"/>
    <property type="molecule type" value="Genomic_DNA"/>
</dbReference>
<keyword evidence="15" id="KW-1185">Reference proteome</keyword>
<feature type="binding site" evidence="10">
    <location>
        <position position="164"/>
    </location>
    <ligand>
        <name>2-[(2R,5Z)-2-carboxy-4-methylthiazol-5(2H)-ylidene]ethyl phosphate</name>
        <dbReference type="ChEBI" id="CHEBI:62899"/>
    </ligand>
</feature>
<evidence type="ECO:0000256" key="3">
    <source>
        <dbReference type="ARBA" id="ARBA00022679"/>
    </source>
</evidence>
<accession>C6WTS2</accession>
<feature type="binding site" evidence="10">
    <location>
        <position position="69"/>
    </location>
    <ligand>
        <name>Mg(2+)</name>
        <dbReference type="ChEBI" id="CHEBI:18420"/>
    </ligand>
</feature>
<dbReference type="EC" id="2.5.1.3" evidence="10"/>
<evidence type="ECO:0000256" key="6">
    <source>
        <dbReference type="ARBA" id="ARBA00022977"/>
    </source>
</evidence>
<dbReference type="CDD" id="cd00564">
    <property type="entry name" value="TMP_TenI"/>
    <property type="match status" value="1"/>
</dbReference>
<dbReference type="AlphaFoldDB" id="C6WTS2"/>
<dbReference type="GO" id="GO:0005737">
    <property type="term" value="C:cytoplasm"/>
    <property type="evidence" value="ECO:0007669"/>
    <property type="project" value="TreeGrafter"/>
</dbReference>
<dbReference type="PANTHER" id="PTHR20857">
    <property type="entry name" value="THIAMINE-PHOSPHATE PYROPHOSPHORYLASE"/>
    <property type="match status" value="1"/>
</dbReference>
<keyword evidence="6 10" id="KW-0784">Thiamine biosynthesis</keyword>
<comment type="similarity">
    <text evidence="10 11">Belongs to the thiamine-phosphate synthase family.</text>
</comment>
<evidence type="ECO:0000256" key="2">
    <source>
        <dbReference type="ARBA" id="ARBA00005165"/>
    </source>
</evidence>
<comment type="catalytic activity">
    <reaction evidence="8 10 11">
        <text>2-(2-carboxy-4-methylthiazol-5-yl)ethyl phosphate + 4-amino-2-methyl-5-(diphosphooxymethyl)pyrimidine + 2 H(+) = thiamine phosphate + CO2 + diphosphate</text>
        <dbReference type="Rhea" id="RHEA:47848"/>
        <dbReference type="ChEBI" id="CHEBI:15378"/>
        <dbReference type="ChEBI" id="CHEBI:16526"/>
        <dbReference type="ChEBI" id="CHEBI:33019"/>
        <dbReference type="ChEBI" id="CHEBI:37575"/>
        <dbReference type="ChEBI" id="CHEBI:57841"/>
        <dbReference type="ChEBI" id="CHEBI:62890"/>
        <dbReference type="EC" id="2.5.1.3"/>
    </reaction>
</comment>
<comment type="caution">
    <text evidence="10">Lacks conserved residue(s) required for the propagation of feature annotation.</text>
</comment>
<dbReference type="STRING" id="583345.Mmol_2311"/>
<dbReference type="Pfam" id="PF02581">
    <property type="entry name" value="TMP-TENI"/>
    <property type="match status" value="1"/>
</dbReference>
<protein>
    <recommendedName>
        <fullName evidence="10">Thiamine-phosphate synthase</fullName>
        <shortName evidence="10">TP synthase</shortName>
        <shortName evidence="10">TPS</shortName>
        <ecNumber evidence="10">2.5.1.3</ecNumber>
    </recommendedName>
    <alternativeName>
        <fullName evidence="10">Thiamine-phosphate pyrophosphorylase</fullName>
        <shortName evidence="10">TMP pyrophosphorylase</shortName>
        <shortName evidence="10">TMP-PPase</shortName>
    </alternativeName>
</protein>
<organism evidence="14 15">
    <name type="scientific">Methylotenera mobilis (strain JLW8 / ATCC BAA-1282 / DSM 17540)</name>
    <dbReference type="NCBI Taxonomy" id="583345"/>
    <lineage>
        <taxon>Bacteria</taxon>
        <taxon>Pseudomonadati</taxon>
        <taxon>Pseudomonadota</taxon>
        <taxon>Betaproteobacteria</taxon>
        <taxon>Nitrosomonadales</taxon>
        <taxon>Methylophilaceae</taxon>
        <taxon>Methylotenera</taxon>
    </lineage>
</organism>
<dbReference type="UniPathway" id="UPA00060">
    <property type="reaction ID" value="UER00141"/>
</dbReference>
<reference evidence="14 15" key="2">
    <citation type="journal article" date="2011" name="J. Bacteriol.">
        <title>Genomes of three methylotrophs from a single niche uncover genetic and metabolic divergence of Methylophilaceae.</title>
        <authorList>
            <person name="Lapidus A."/>
            <person name="Clum A."/>
            <person name="Labutti K."/>
            <person name="Kaluzhnaya M.G."/>
            <person name="Lim S."/>
            <person name="Beck D.A."/>
            <person name="Glavina Del Rio T."/>
            <person name="Nolan M."/>
            <person name="Mavromatis K."/>
            <person name="Huntemann M."/>
            <person name="Lucas S."/>
            <person name="Lidstrom M.E."/>
            <person name="Ivanova N."/>
            <person name="Chistoserdova L."/>
        </authorList>
    </citation>
    <scope>NUCLEOTIDE SEQUENCE [LARGE SCALE GENOMIC DNA]</scope>
    <source>
        <strain evidence="15">JLW8 / ATCC BAA-1282 / DSM 17540</strain>
    </source>
</reference>
<keyword evidence="4 10" id="KW-0479">Metal-binding</keyword>
<comment type="catalytic activity">
    <reaction evidence="9 10 11">
        <text>2-[(2R,5Z)-2-carboxy-4-methylthiazol-5(2H)-ylidene]ethyl phosphate + 4-amino-2-methyl-5-(diphosphooxymethyl)pyrimidine + 2 H(+) = thiamine phosphate + CO2 + diphosphate</text>
        <dbReference type="Rhea" id="RHEA:47844"/>
        <dbReference type="ChEBI" id="CHEBI:15378"/>
        <dbReference type="ChEBI" id="CHEBI:16526"/>
        <dbReference type="ChEBI" id="CHEBI:33019"/>
        <dbReference type="ChEBI" id="CHEBI:37575"/>
        <dbReference type="ChEBI" id="CHEBI:57841"/>
        <dbReference type="ChEBI" id="CHEBI:62899"/>
        <dbReference type="EC" id="2.5.1.3"/>
    </reaction>
</comment>
<name>C6WTS2_METML</name>
<feature type="binding site" evidence="10">
    <location>
        <begin position="36"/>
        <end position="40"/>
    </location>
    <ligand>
        <name>4-amino-2-methyl-5-(diphosphooxymethyl)pyrimidine</name>
        <dbReference type="ChEBI" id="CHEBI:57841"/>
    </ligand>
</feature>
<dbReference type="InterPro" id="IPR036206">
    <property type="entry name" value="ThiamineP_synth_sf"/>
</dbReference>
<evidence type="ECO:0000256" key="10">
    <source>
        <dbReference type="HAMAP-Rule" id="MF_00097"/>
    </source>
</evidence>
<comment type="function">
    <text evidence="1 10">Condenses 4-methyl-5-(beta-hydroxyethyl)thiazole monophosphate (THZ-P) and 2-methyl-4-amino-5-hydroxymethyl pyrimidine pyrophosphate (HMP-PP) to form thiamine monophosphate (TMP).</text>
</comment>
<dbReference type="PANTHER" id="PTHR20857:SF15">
    <property type="entry name" value="THIAMINE-PHOSPHATE SYNTHASE"/>
    <property type="match status" value="1"/>
</dbReference>
<dbReference type="InterPro" id="IPR013785">
    <property type="entry name" value="Aldolase_TIM"/>
</dbReference>
<dbReference type="Gene3D" id="3.20.20.70">
    <property type="entry name" value="Aldolase class I"/>
    <property type="match status" value="1"/>
</dbReference>
<evidence type="ECO:0000256" key="5">
    <source>
        <dbReference type="ARBA" id="ARBA00022842"/>
    </source>
</evidence>
<feature type="binding site" evidence="10">
    <location>
        <position position="88"/>
    </location>
    <ligand>
        <name>Mg(2+)</name>
        <dbReference type="ChEBI" id="CHEBI:18420"/>
    </ligand>
</feature>